<dbReference type="InterPro" id="IPR036860">
    <property type="entry name" value="SH2_dom_sf"/>
</dbReference>
<feature type="compositionally biased region" description="Polar residues" evidence="2">
    <location>
        <begin position="1"/>
        <end position="13"/>
    </location>
</feature>
<evidence type="ECO:0000313" key="4">
    <source>
        <dbReference type="EMBL" id="CAI9579078.1"/>
    </source>
</evidence>
<organism evidence="4 5">
    <name type="scientific">Staurois parvus</name>
    <dbReference type="NCBI Taxonomy" id="386267"/>
    <lineage>
        <taxon>Eukaryota</taxon>
        <taxon>Metazoa</taxon>
        <taxon>Chordata</taxon>
        <taxon>Craniata</taxon>
        <taxon>Vertebrata</taxon>
        <taxon>Euteleostomi</taxon>
        <taxon>Amphibia</taxon>
        <taxon>Batrachia</taxon>
        <taxon>Anura</taxon>
        <taxon>Neobatrachia</taxon>
        <taxon>Ranoidea</taxon>
        <taxon>Ranidae</taxon>
        <taxon>Staurois</taxon>
    </lineage>
</organism>
<reference evidence="4" key="1">
    <citation type="submission" date="2023-05" db="EMBL/GenBank/DDBJ databases">
        <authorList>
            <person name="Stuckert A."/>
        </authorList>
    </citation>
    <scope>NUCLEOTIDE SEQUENCE</scope>
</reference>
<feature type="region of interest" description="Disordered" evidence="2">
    <location>
        <begin position="1"/>
        <end position="37"/>
    </location>
</feature>
<proteinExistence type="predicted"/>
<dbReference type="InterPro" id="IPR000980">
    <property type="entry name" value="SH2"/>
</dbReference>
<name>A0ABN9E6K5_9NEOB</name>
<dbReference type="PROSITE" id="PS50001">
    <property type="entry name" value="SH2"/>
    <property type="match status" value="1"/>
</dbReference>
<comment type="caution">
    <text evidence="4">The sequence shown here is derived from an EMBL/GenBank/DDBJ whole genome shotgun (WGS) entry which is preliminary data.</text>
</comment>
<gene>
    <name evidence="4" type="ORF">SPARVUS_LOCUS9025665</name>
</gene>
<evidence type="ECO:0000256" key="2">
    <source>
        <dbReference type="SAM" id="MobiDB-lite"/>
    </source>
</evidence>
<dbReference type="Proteomes" id="UP001162483">
    <property type="component" value="Unassembled WGS sequence"/>
</dbReference>
<evidence type="ECO:0000256" key="1">
    <source>
        <dbReference type="PROSITE-ProRule" id="PRU00191"/>
    </source>
</evidence>
<feature type="domain" description="SH2" evidence="3">
    <location>
        <begin position="50"/>
        <end position="133"/>
    </location>
</feature>
<keyword evidence="1" id="KW-0727">SH2 domain</keyword>
<dbReference type="Gene3D" id="3.30.505.10">
    <property type="entry name" value="SH2 domain"/>
    <property type="match status" value="1"/>
</dbReference>
<evidence type="ECO:0000313" key="5">
    <source>
        <dbReference type="Proteomes" id="UP001162483"/>
    </source>
</evidence>
<dbReference type="EMBL" id="CATNWA010015062">
    <property type="protein sequence ID" value="CAI9579078.1"/>
    <property type="molecule type" value="Genomic_DNA"/>
</dbReference>
<feature type="non-terminal residue" evidence="4">
    <location>
        <position position="133"/>
    </location>
</feature>
<evidence type="ECO:0000259" key="3">
    <source>
        <dbReference type="PROSITE" id="PS50001"/>
    </source>
</evidence>
<keyword evidence="5" id="KW-1185">Reference proteome</keyword>
<dbReference type="Pfam" id="PF00017">
    <property type="entry name" value="SH2"/>
    <property type="match status" value="1"/>
</dbReference>
<protein>
    <recommendedName>
        <fullName evidence="3">SH2 domain-containing protein</fullName>
    </recommendedName>
</protein>
<dbReference type="SUPFAM" id="SSF55550">
    <property type="entry name" value="SH2 domain"/>
    <property type="match status" value="1"/>
</dbReference>
<dbReference type="SMART" id="SM00252">
    <property type="entry name" value="SH2"/>
    <property type="match status" value="1"/>
</dbReference>
<sequence length="133" mass="14855">METVSEPSMTSKTEPVYDYPNNEPPRSPSPRGSSASVSITDRLLLTQSVWLHHSVNSATALHVLQREPPGTFLVRRSNTRQQLVLCVRLSDDCGPSFIHQAYIHEGSSGLSLEHSTLTFPDLIRLVSYYSSER</sequence>
<accession>A0ABN9E6K5</accession>